<dbReference type="Gene3D" id="6.10.340.10">
    <property type="match status" value="1"/>
</dbReference>
<dbReference type="InterPro" id="IPR035965">
    <property type="entry name" value="PAS-like_dom_sf"/>
</dbReference>
<evidence type="ECO:0000313" key="20">
    <source>
        <dbReference type="Proteomes" id="UP000178435"/>
    </source>
</evidence>
<dbReference type="Pfam" id="PF00989">
    <property type="entry name" value="PAS"/>
    <property type="match status" value="1"/>
</dbReference>
<dbReference type="Pfam" id="PF02518">
    <property type="entry name" value="HATPase_c"/>
    <property type="match status" value="1"/>
</dbReference>
<dbReference type="GO" id="GO:0006355">
    <property type="term" value="P:regulation of DNA-templated transcription"/>
    <property type="evidence" value="ECO:0007669"/>
    <property type="project" value="InterPro"/>
</dbReference>
<dbReference type="Gene3D" id="3.30.450.20">
    <property type="entry name" value="PAS domain"/>
    <property type="match status" value="1"/>
</dbReference>
<sequence length="737" mass="83999">MVETNIKRRRTIITVAAILVLLTALTFVEVYTRDIKTSSPLANYIIFYSFYNINFILLLVLFFLVIRNLVKLYFERQRKVPGAKFRTKLIVSFFILTIIPSVLLFLFAKVLISQTIEYWFSFPIEHSLSGALEVSESYYKDLENDALHFSLQLSKTISNENLLSKNRLSNLRELIITKRKEYSLSSISVYNKRNEEILKVFDPKISGDKFEKLKPKVFNNAIKGKKITDKKSSGKGELILGITPVRASWDKKEVLGTVVASYYLPKGISQDIRSISLAFKEYREKDILKKPIANNYIAMFAIVTLLVIFAAMWFGFQLAKGITIPIQQLAAGTKEVAGGNLNFHIDIESDPESQDEIGILVSSFNQMTEDLRKNKVDLEKKNVSLRTTNIELEQKRTYMETVLENIATGVISLDSEGKITTINKAAEKMLHLNESDFRNNSYKDVSGVSFFDILKNIINEMLENNVRSFEKEINLTIAGEIFTFMANINMLFDSENNYIGMVIVIDNLTELIRAQRVAAWREVARRIAHEIKNPLTPIKLSAQRLRKKFLSGAKDSEEVFDQCTNTIIQEVDDLKKMVNEFSQFARMPTSNPIPCNLNEIIKEAITLYKGALKDITIEDELFEGIPPLHLDPEQMKRVFINLIENAIEAMKGHGGIFIKNTYLSDLQIVRIELSDTGIGIPVYLREKLFMPYFSTKKEGTGLGLAIVNTIISEHNGYIRVKDNEPQGTTFVIELPVK</sequence>
<dbReference type="GO" id="GO:0000155">
    <property type="term" value="F:phosphorelay sensor kinase activity"/>
    <property type="evidence" value="ECO:0007669"/>
    <property type="project" value="InterPro"/>
</dbReference>
<dbReference type="PANTHER" id="PTHR43065:SF42">
    <property type="entry name" value="TWO-COMPONENT SENSOR PPRA"/>
    <property type="match status" value="1"/>
</dbReference>
<keyword evidence="7 15" id="KW-0812">Transmembrane</keyword>
<feature type="coiled-coil region" evidence="14">
    <location>
        <begin position="368"/>
        <end position="395"/>
    </location>
</feature>
<feature type="transmembrane region" description="Helical" evidence="15">
    <location>
        <begin position="44"/>
        <end position="66"/>
    </location>
</feature>
<dbReference type="PIRSF" id="PIRSF037532">
    <property type="entry name" value="STHK_NtrY"/>
    <property type="match status" value="1"/>
</dbReference>
<dbReference type="InterPro" id="IPR005467">
    <property type="entry name" value="His_kinase_dom"/>
</dbReference>
<dbReference type="InterPro" id="IPR036097">
    <property type="entry name" value="HisK_dim/P_sf"/>
</dbReference>
<dbReference type="InterPro" id="IPR003661">
    <property type="entry name" value="HisK_dim/P_dom"/>
</dbReference>
<organism evidence="19 20">
    <name type="scientific">Candidatus Schekmanbacteria bacterium RBG_16_38_11</name>
    <dbReference type="NCBI Taxonomy" id="1817880"/>
    <lineage>
        <taxon>Bacteria</taxon>
        <taxon>Candidatus Schekmaniibacteriota</taxon>
    </lineage>
</organism>
<dbReference type="InterPro" id="IPR000014">
    <property type="entry name" value="PAS"/>
</dbReference>
<name>A0A1F7RX53_9BACT</name>
<dbReference type="CDD" id="cd06225">
    <property type="entry name" value="HAMP"/>
    <property type="match status" value="1"/>
</dbReference>
<dbReference type="InterPro" id="IPR045671">
    <property type="entry name" value="NtrY-like_N"/>
</dbReference>
<keyword evidence="5" id="KW-0597">Phosphoprotein</keyword>
<evidence type="ECO:0000256" key="9">
    <source>
        <dbReference type="ARBA" id="ARBA00022777"/>
    </source>
</evidence>
<keyword evidence="13 15" id="KW-0472">Membrane</keyword>
<feature type="domain" description="HAMP" evidence="18">
    <location>
        <begin position="320"/>
        <end position="376"/>
    </location>
</feature>
<dbReference type="PROSITE" id="PS50109">
    <property type="entry name" value="HIS_KIN"/>
    <property type="match status" value="1"/>
</dbReference>
<proteinExistence type="predicted"/>
<dbReference type="SMART" id="SM00091">
    <property type="entry name" value="PAS"/>
    <property type="match status" value="1"/>
</dbReference>
<dbReference type="InterPro" id="IPR017232">
    <property type="entry name" value="NtrY"/>
</dbReference>
<comment type="subcellular location">
    <subcellularLocation>
        <location evidence="2">Cell membrane</location>
        <topology evidence="2">Multi-pass membrane protein</topology>
    </subcellularLocation>
</comment>
<feature type="transmembrane region" description="Helical" evidence="15">
    <location>
        <begin position="296"/>
        <end position="316"/>
    </location>
</feature>
<dbReference type="EC" id="2.7.13.3" evidence="3"/>
<dbReference type="Pfam" id="PF00512">
    <property type="entry name" value="HisKA"/>
    <property type="match status" value="1"/>
</dbReference>
<dbReference type="SMART" id="SM00387">
    <property type="entry name" value="HATPase_c"/>
    <property type="match status" value="1"/>
</dbReference>
<keyword evidence="9" id="KW-0418">Kinase</keyword>
<dbReference type="Pfam" id="PF19312">
    <property type="entry name" value="NtrY_N"/>
    <property type="match status" value="1"/>
</dbReference>
<keyword evidence="6" id="KW-0808">Transferase</keyword>
<reference evidence="19 20" key="1">
    <citation type="journal article" date="2016" name="Nat. Commun.">
        <title>Thousands of microbial genomes shed light on interconnected biogeochemical processes in an aquifer system.</title>
        <authorList>
            <person name="Anantharaman K."/>
            <person name="Brown C.T."/>
            <person name="Hug L.A."/>
            <person name="Sharon I."/>
            <person name="Castelle C.J."/>
            <person name="Probst A.J."/>
            <person name="Thomas B.C."/>
            <person name="Singh A."/>
            <person name="Wilkins M.J."/>
            <person name="Karaoz U."/>
            <person name="Brodie E.L."/>
            <person name="Williams K.H."/>
            <person name="Hubbard S.S."/>
            <person name="Banfield J.F."/>
        </authorList>
    </citation>
    <scope>NUCLEOTIDE SEQUENCE [LARGE SCALE GENOMIC DNA]</scope>
</reference>
<dbReference type="Gene3D" id="1.10.287.130">
    <property type="match status" value="1"/>
</dbReference>
<gene>
    <name evidence="19" type="ORF">A2149_01320</name>
</gene>
<evidence type="ECO:0000256" key="2">
    <source>
        <dbReference type="ARBA" id="ARBA00004651"/>
    </source>
</evidence>
<evidence type="ECO:0000256" key="7">
    <source>
        <dbReference type="ARBA" id="ARBA00022692"/>
    </source>
</evidence>
<dbReference type="PROSITE" id="PS50112">
    <property type="entry name" value="PAS"/>
    <property type="match status" value="1"/>
</dbReference>
<keyword evidence="4" id="KW-1003">Cell membrane</keyword>
<evidence type="ECO:0000313" key="19">
    <source>
        <dbReference type="EMBL" id="OGL46145.1"/>
    </source>
</evidence>
<keyword evidence="14" id="KW-0175">Coiled coil</keyword>
<dbReference type="InterPro" id="IPR003660">
    <property type="entry name" value="HAMP_dom"/>
</dbReference>
<comment type="caution">
    <text evidence="19">The sequence shown here is derived from an EMBL/GenBank/DDBJ whole genome shotgun (WGS) entry which is preliminary data.</text>
</comment>
<dbReference type="InterPro" id="IPR013767">
    <property type="entry name" value="PAS_fold"/>
</dbReference>
<dbReference type="AlphaFoldDB" id="A0A1F7RX53"/>
<dbReference type="SUPFAM" id="SSF55874">
    <property type="entry name" value="ATPase domain of HSP90 chaperone/DNA topoisomerase II/histidine kinase"/>
    <property type="match status" value="1"/>
</dbReference>
<protein>
    <recommendedName>
        <fullName evidence="3">histidine kinase</fullName>
        <ecNumber evidence="3">2.7.13.3</ecNumber>
    </recommendedName>
</protein>
<evidence type="ECO:0000256" key="4">
    <source>
        <dbReference type="ARBA" id="ARBA00022475"/>
    </source>
</evidence>
<dbReference type="InterPro" id="IPR003594">
    <property type="entry name" value="HATPase_dom"/>
</dbReference>
<evidence type="ECO:0000256" key="8">
    <source>
        <dbReference type="ARBA" id="ARBA00022741"/>
    </source>
</evidence>
<evidence type="ECO:0000256" key="1">
    <source>
        <dbReference type="ARBA" id="ARBA00000085"/>
    </source>
</evidence>
<dbReference type="GO" id="GO:0005524">
    <property type="term" value="F:ATP binding"/>
    <property type="evidence" value="ECO:0007669"/>
    <property type="project" value="UniProtKB-KW"/>
</dbReference>
<dbReference type="SUPFAM" id="SSF55785">
    <property type="entry name" value="PYP-like sensor domain (PAS domain)"/>
    <property type="match status" value="1"/>
</dbReference>
<dbReference type="SUPFAM" id="SSF47384">
    <property type="entry name" value="Homodimeric domain of signal transducing histidine kinase"/>
    <property type="match status" value="1"/>
</dbReference>
<dbReference type="EMBL" id="MGDF01000060">
    <property type="protein sequence ID" value="OGL46145.1"/>
    <property type="molecule type" value="Genomic_DNA"/>
</dbReference>
<dbReference type="NCBIfam" id="TIGR00229">
    <property type="entry name" value="sensory_box"/>
    <property type="match status" value="1"/>
</dbReference>
<evidence type="ECO:0000256" key="12">
    <source>
        <dbReference type="ARBA" id="ARBA00023012"/>
    </source>
</evidence>
<dbReference type="PANTHER" id="PTHR43065">
    <property type="entry name" value="SENSOR HISTIDINE KINASE"/>
    <property type="match status" value="1"/>
</dbReference>
<dbReference type="SMART" id="SM00304">
    <property type="entry name" value="HAMP"/>
    <property type="match status" value="1"/>
</dbReference>
<evidence type="ECO:0000256" key="11">
    <source>
        <dbReference type="ARBA" id="ARBA00022989"/>
    </source>
</evidence>
<evidence type="ECO:0000259" key="16">
    <source>
        <dbReference type="PROSITE" id="PS50109"/>
    </source>
</evidence>
<keyword evidence="8" id="KW-0547">Nucleotide-binding</keyword>
<keyword evidence="12" id="KW-0902">Two-component regulatory system</keyword>
<dbReference type="Proteomes" id="UP000178435">
    <property type="component" value="Unassembled WGS sequence"/>
</dbReference>
<evidence type="ECO:0000256" key="15">
    <source>
        <dbReference type="SAM" id="Phobius"/>
    </source>
</evidence>
<evidence type="ECO:0000256" key="14">
    <source>
        <dbReference type="SAM" id="Coils"/>
    </source>
</evidence>
<evidence type="ECO:0000259" key="17">
    <source>
        <dbReference type="PROSITE" id="PS50112"/>
    </source>
</evidence>
<evidence type="ECO:0000256" key="5">
    <source>
        <dbReference type="ARBA" id="ARBA00022553"/>
    </source>
</evidence>
<evidence type="ECO:0000256" key="6">
    <source>
        <dbReference type="ARBA" id="ARBA00022679"/>
    </source>
</evidence>
<dbReference type="PRINTS" id="PR00344">
    <property type="entry name" value="BCTRLSENSOR"/>
</dbReference>
<dbReference type="InterPro" id="IPR004358">
    <property type="entry name" value="Sig_transdc_His_kin-like_C"/>
</dbReference>
<evidence type="ECO:0000259" key="18">
    <source>
        <dbReference type="PROSITE" id="PS50885"/>
    </source>
</evidence>
<evidence type="ECO:0000256" key="13">
    <source>
        <dbReference type="ARBA" id="ARBA00023136"/>
    </source>
</evidence>
<keyword evidence="11 15" id="KW-1133">Transmembrane helix</keyword>
<dbReference type="Pfam" id="PF00672">
    <property type="entry name" value="HAMP"/>
    <property type="match status" value="1"/>
</dbReference>
<dbReference type="CDD" id="cd00130">
    <property type="entry name" value="PAS"/>
    <property type="match status" value="1"/>
</dbReference>
<dbReference type="SMART" id="SM00388">
    <property type="entry name" value="HisKA"/>
    <property type="match status" value="1"/>
</dbReference>
<dbReference type="Gene3D" id="3.30.565.10">
    <property type="entry name" value="Histidine kinase-like ATPase, C-terminal domain"/>
    <property type="match status" value="1"/>
</dbReference>
<feature type="domain" description="Histidine kinase" evidence="16">
    <location>
        <begin position="526"/>
        <end position="737"/>
    </location>
</feature>
<dbReference type="SUPFAM" id="SSF158472">
    <property type="entry name" value="HAMP domain-like"/>
    <property type="match status" value="1"/>
</dbReference>
<dbReference type="GO" id="GO:0005886">
    <property type="term" value="C:plasma membrane"/>
    <property type="evidence" value="ECO:0007669"/>
    <property type="project" value="UniProtKB-SubCell"/>
</dbReference>
<feature type="domain" description="PAS" evidence="17">
    <location>
        <begin position="395"/>
        <end position="465"/>
    </location>
</feature>
<feature type="transmembrane region" description="Helical" evidence="15">
    <location>
        <begin position="12"/>
        <end position="32"/>
    </location>
</feature>
<keyword evidence="10" id="KW-0067">ATP-binding</keyword>
<dbReference type="InterPro" id="IPR036890">
    <property type="entry name" value="HATPase_C_sf"/>
</dbReference>
<evidence type="ECO:0000256" key="10">
    <source>
        <dbReference type="ARBA" id="ARBA00022840"/>
    </source>
</evidence>
<dbReference type="PROSITE" id="PS50885">
    <property type="entry name" value="HAMP"/>
    <property type="match status" value="1"/>
</dbReference>
<feature type="transmembrane region" description="Helical" evidence="15">
    <location>
        <begin position="87"/>
        <end position="108"/>
    </location>
</feature>
<comment type="catalytic activity">
    <reaction evidence="1">
        <text>ATP + protein L-histidine = ADP + protein N-phospho-L-histidine.</text>
        <dbReference type="EC" id="2.7.13.3"/>
    </reaction>
</comment>
<accession>A0A1F7RX53</accession>
<dbReference type="CDD" id="cd00082">
    <property type="entry name" value="HisKA"/>
    <property type="match status" value="1"/>
</dbReference>
<evidence type="ECO:0000256" key="3">
    <source>
        <dbReference type="ARBA" id="ARBA00012438"/>
    </source>
</evidence>